<feature type="transmembrane region" description="Helical" evidence="2">
    <location>
        <begin position="480"/>
        <end position="499"/>
    </location>
</feature>
<keyword evidence="2" id="KW-0472">Membrane</keyword>
<feature type="compositionally biased region" description="Polar residues" evidence="1">
    <location>
        <begin position="284"/>
        <end position="294"/>
    </location>
</feature>
<reference evidence="4" key="1">
    <citation type="journal article" date="2006" name="PLoS Biol.">
        <title>Macronuclear genome sequence of the ciliate Tetrahymena thermophila, a model eukaryote.</title>
        <authorList>
            <person name="Eisen J.A."/>
            <person name="Coyne R.S."/>
            <person name="Wu M."/>
            <person name="Wu D."/>
            <person name="Thiagarajan M."/>
            <person name="Wortman J.R."/>
            <person name="Badger J.H."/>
            <person name="Ren Q."/>
            <person name="Amedeo P."/>
            <person name="Jones K.M."/>
            <person name="Tallon L.J."/>
            <person name="Delcher A.L."/>
            <person name="Salzberg S.L."/>
            <person name="Silva J.C."/>
            <person name="Haas B.J."/>
            <person name="Majoros W.H."/>
            <person name="Farzad M."/>
            <person name="Carlton J.M."/>
            <person name="Smith R.K. Jr."/>
            <person name="Garg J."/>
            <person name="Pearlman R.E."/>
            <person name="Karrer K.M."/>
            <person name="Sun L."/>
            <person name="Manning G."/>
            <person name="Elde N.C."/>
            <person name="Turkewitz A.P."/>
            <person name="Asai D.J."/>
            <person name="Wilkes D.E."/>
            <person name="Wang Y."/>
            <person name="Cai H."/>
            <person name="Collins K."/>
            <person name="Stewart B.A."/>
            <person name="Lee S.R."/>
            <person name="Wilamowska K."/>
            <person name="Weinberg Z."/>
            <person name="Ruzzo W.L."/>
            <person name="Wloga D."/>
            <person name="Gaertig J."/>
            <person name="Frankel J."/>
            <person name="Tsao C.-C."/>
            <person name="Gorovsky M.A."/>
            <person name="Keeling P.J."/>
            <person name="Waller R.F."/>
            <person name="Patron N.J."/>
            <person name="Cherry J.M."/>
            <person name="Stover N.A."/>
            <person name="Krieger C.J."/>
            <person name="del Toro C."/>
            <person name="Ryder H.F."/>
            <person name="Williamson S.C."/>
            <person name="Barbeau R.A."/>
            <person name="Hamilton E.P."/>
            <person name="Orias E."/>
        </authorList>
    </citation>
    <scope>NUCLEOTIDE SEQUENCE [LARGE SCALE GENOMIC DNA]</scope>
    <source>
        <strain evidence="4">SB210</strain>
    </source>
</reference>
<feature type="region of interest" description="Disordered" evidence="1">
    <location>
        <begin position="265"/>
        <end position="331"/>
    </location>
</feature>
<dbReference type="Proteomes" id="UP000009168">
    <property type="component" value="Unassembled WGS sequence"/>
</dbReference>
<dbReference type="OrthoDB" id="5296287at2759"/>
<proteinExistence type="predicted"/>
<gene>
    <name evidence="3" type="ORF">TTHERM_01193590</name>
</gene>
<evidence type="ECO:0000313" key="4">
    <source>
        <dbReference type="Proteomes" id="UP000009168"/>
    </source>
</evidence>
<accession>Q22AL7</accession>
<evidence type="ECO:0000256" key="1">
    <source>
        <dbReference type="SAM" id="MobiDB-lite"/>
    </source>
</evidence>
<name>Q22AL7_TETTS</name>
<feature type="compositionally biased region" description="Low complexity" evidence="1">
    <location>
        <begin position="265"/>
        <end position="283"/>
    </location>
</feature>
<dbReference type="InParanoid" id="Q22AL7"/>
<keyword evidence="4" id="KW-1185">Reference proteome</keyword>
<dbReference type="GeneID" id="7836957"/>
<feature type="transmembrane region" description="Helical" evidence="2">
    <location>
        <begin position="130"/>
        <end position="159"/>
    </location>
</feature>
<evidence type="ECO:0000313" key="3">
    <source>
        <dbReference type="EMBL" id="EAR82339.1"/>
    </source>
</evidence>
<dbReference type="KEGG" id="tet:TTHERM_01193590"/>
<organism evidence="3 4">
    <name type="scientific">Tetrahymena thermophila (strain SB210)</name>
    <dbReference type="NCBI Taxonomy" id="312017"/>
    <lineage>
        <taxon>Eukaryota</taxon>
        <taxon>Sar</taxon>
        <taxon>Alveolata</taxon>
        <taxon>Ciliophora</taxon>
        <taxon>Intramacronucleata</taxon>
        <taxon>Oligohymenophorea</taxon>
        <taxon>Hymenostomatida</taxon>
        <taxon>Tetrahymenina</taxon>
        <taxon>Tetrahymenidae</taxon>
        <taxon>Tetrahymena</taxon>
    </lineage>
</organism>
<feature type="transmembrane region" description="Helical" evidence="2">
    <location>
        <begin position="217"/>
        <end position="235"/>
    </location>
</feature>
<evidence type="ECO:0000256" key="2">
    <source>
        <dbReference type="SAM" id="Phobius"/>
    </source>
</evidence>
<keyword evidence="2" id="KW-1133">Transmembrane helix</keyword>
<dbReference type="AlphaFoldDB" id="Q22AL7"/>
<feature type="transmembrane region" description="Helical" evidence="2">
    <location>
        <begin position="191"/>
        <end position="211"/>
    </location>
</feature>
<dbReference type="InterPro" id="IPR036259">
    <property type="entry name" value="MFS_trans_sf"/>
</dbReference>
<sequence>MEAFARIADYNTLCRFAILGFIFALNGCVYATIPIIFYRPQFYCAKLGAFDSNNQQIYEPCDEADACSSNVMYRISTDYPQINSISMEFNLYCGRKFIETAILTMMAAGQIFSFVVGTAIYIHPKKQYNYFIYGNLITGIFLCLSYFVTNPFLLIPILFVWNTYYGLYMSIIFAHLNFFFNGVLSKFGPSIYNTAWPVFMLLYCLFTYYFGFWRQSLVIFAGIPYLILTGLLIYFKPTNLRPISRQNQNAVSDSFLSNPLGNSNQLGQQQQQKYQPPVLKQQLSEQDASKQNKASEPPKSNFAANTPTSSTQIQNPSTSTQKIPSSQNINVNNNSSILKKVIKKNALNQRLLDTDKHELTIKAPAAASIQQKKLDESLKIMDESTASPSSSTKRPKANTTAWEDFKNQLKSIHENEKYFKNVVIFILCWLGTNIAYFGCLLVMGDLGGDIYTNVAFSTVFEFLGNFCATFLIIKFPERQILRVSFFIVGVSYISCLFFDPLNQEVGNGYTLSIILSLIPIIIAKGTHEMLWTVLQTYLNIILPPEFHQFSFACSNLVSVIVMDLLPLYKYLMEMLRFNQFFGYGLYCIFTYYIIQFFEDLYKEDGKPIYSDYVHVEDGKEDIEMQLYKDLSLATELIKTI</sequence>
<keyword evidence="2 3" id="KW-0812">Transmembrane</keyword>
<feature type="compositionally biased region" description="Polar residues" evidence="1">
    <location>
        <begin position="302"/>
        <end position="322"/>
    </location>
</feature>
<feature type="transmembrane region" description="Helical" evidence="2">
    <location>
        <begin position="580"/>
        <end position="597"/>
    </location>
</feature>
<feature type="transmembrane region" description="Helical" evidence="2">
    <location>
        <begin position="546"/>
        <end position="568"/>
    </location>
</feature>
<feature type="transmembrane region" description="Helical" evidence="2">
    <location>
        <begin position="12"/>
        <end position="37"/>
    </location>
</feature>
<dbReference type="Gene3D" id="1.20.1250.20">
    <property type="entry name" value="MFS general substrate transporter like domains"/>
    <property type="match status" value="1"/>
</dbReference>
<dbReference type="SUPFAM" id="SSF103473">
    <property type="entry name" value="MFS general substrate transporter"/>
    <property type="match status" value="1"/>
</dbReference>
<dbReference type="STRING" id="312017.Q22AL7"/>
<dbReference type="EMBL" id="GG662431">
    <property type="protein sequence ID" value="EAR82339.1"/>
    <property type="molecule type" value="Genomic_DNA"/>
</dbReference>
<feature type="transmembrane region" description="Helical" evidence="2">
    <location>
        <begin position="165"/>
        <end position="184"/>
    </location>
</feature>
<dbReference type="RefSeq" id="XP_001030002.1">
    <property type="nucleotide sequence ID" value="XM_001030002.1"/>
</dbReference>
<dbReference type="OMA" id="FTHELLW"/>
<feature type="transmembrane region" description="Helical" evidence="2">
    <location>
        <begin position="422"/>
        <end position="444"/>
    </location>
</feature>
<protein>
    <submittedName>
        <fullName evidence="3">Transmembrane protein, putative</fullName>
    </submittedName>
</protein>
<feature type="transmembrane region" description="Helical" evidence="2">
    <location>
        <begin position="450"/>
        <end position="473"/>
    </location>
</feature>
<feature type="transmembrane region" description="Helical" evidence="2">
    <location>
        <begin position="101"/>
        <end position="123"/>
    </location>
</feature>
<dbReference type="HOGENOM" id="CLU_527355_0_0_1"/>